<dbReference type="GO" id="GO:0006606">
    <property type="term" value="P:protein import into nucleus"/>
    <property type="evidence" value="ECO:0007669"/>
    <property type="project" value="TreeGrafter"/>
</dbReference>
<keyword evidence="4 5" id="KW-0539">Nucleus</keyword>
<name>A0A1W0X938_HYPEX</name>
<comment type="subcellular location">
    <subcellularLocation>
        <location evidence="1 5">Nucleus</location>
        <location evidence="1 5">Nuclear pore complex</location>
    </subcellularLocation>
</comment>
<keyword evidence="5" id="KW-0813">Transport</keyword>
<gene>
    <name evidence="6" type="ORF">BV898_02266</name>
</gene>
<comment type="similarity">
    <text evidence="2 5">Belongs to the nucleoporin interacting component (NIC) family.</text>
</comment>
<dbReference type="Proteomes" id="UP000192578">
    <property type="component" value="Unassembled WGS sequence"/>
</dbReference>
<keyword evidence="3 5" id="KW-0906">Nuclear pore complex</keyword>
<keyword evidence="5" id="KW-0811">Translocation</keyword>
<keyword evidence="5" id="KW-0509">mRNA transport</keyword>
<dbReference type="PANTHER" id="PTHR11225">
    <property type="entry name" value="NUCLEAR PORE COMPLEX PROTEIN NUP93 NUCLEOPORIN NUP93 DEAD EYE PROTEIN"/>
    <property type="match status" value="1"/>
</dbReference>
<evidence type="ECO:0000256" key="3">
    <source>
        <dbReference type="ARBA" id="ARBA00023132"/>
    </source>
</evidence>
<organism evidence="6 7">
    <name type="scientific">Hypsibius exemplaris</name>
    <name type="common">Freshwater tardigrade</name>
    <dbReference type="NCBI Taxonomy" id="2072580"/>
    <lineage>
        <taxon>Eukaryota</taxon>
        <taxon>Metazoa</taxon>
        <taxon>Ecdysozoa</taxon>
        <taxon>Tardigrada</taxon>
        <taxon>Eutardigrada</taxon>
        <taxon>Parachela</taxon>
        <taxon>Hypsibioidea</taxon>
        <taxon>Hypsibiidae</taxon>
        <taxon>Hypsibius</taxon>
    </lineage>
</organism>
<dbReference type="GO" id="GO:0017056">
    <property type="term" value="F:structural constituent of nuclear pore"/>
    <property type="evidence" value="ECO:0007669"/>
    <property type="project" value="InterPro"/>
</dbReference>
<evidence type="ECO:0000256" key="1">
    <source>
        <dbReference type="ARBA" id="ARBA00004567"/>
    </source>
</evidence>
<reference evidence="7" key="1">
    <citation type="submission" date="2017-01" db="EMBL/GenBank/DDBJ databases">
        <title>Comparative genomics of anhydrobiosis in the tardigrade Hypsibius dujardini.</title>
        <authorList>
            <person name="Yoshida Y."/>
            <person name="Koutsovoulos G."/>
            <person name="Laetsch D."/>
            <person name="Stevens L."/>
            <person name="Kumar S."/>
            <person name="Horikawa D."/>
            <person name="Ishino K."/>
            <person name="Komine S."/>
            <person name="Tomita M."/>
            <person name="Blaxter M."/>
            <person name="Arakawa K."/>
        </authorList>
    </citation>
    <scope>NUCLEOTIDE SEQUENCE [LARGE SCALE GENOMIC DNA]</scope>
    <source>
        <strain evidence="7">Z151</strain>
    </source>
</reference>
<evidence type="ECO:0000313" key="6">
    <source>
        <dbReference type="EMBL" id="OQV23918.1"/>
    </source>
</evidence>
<evidence type="ECO:0000256" key="4">
    <source>
        <dbReference type="ARBA" id="ARBA00023242"/>
    </source>
</evidence>
<dbReference type="GO" id="GO:0005643">
    <property type="term" value="C:nuclear pore"/>
    <property type="evidence" value="ECO:0007669"/>
    <property type="project" value="UniProtKB-SubCell"/>
</dbReference>
<comment type="caution">
    <text evidence="6">The sequence shown here is derived from an EMBL/GenBank/DDBJ whole genome shotgun (WGS) entry which is preliminary data.</text>
</comment>
<evidence type="ECO:0000256" key="2">
    <source>
        <dbReference type="ARBA" id="ARBA00010186"/>
    </source>
</evidence>
<sequence length="901" mass="98991">MEWNHSTPFNQSSVVASGISAGGIQLNSSRTLPAAGNIPSWLTPSAGNSLASLRSLVNQSDGQARWSGMSSMTASNLMAAEAPPQVANSFLEATERLLKDGSQYKQKHEDASRSLAGTFLTVGAEQHPESVKDFLDKKRQEARGALIESEASVCIQAKRREAYLTPDIEWEKFKENAVSQYLGAGSGGMLALLRSQKQQRSLDVSGSQLGDRQLTKEELLFIQTLRDCNDEILTTHSAVSNLLERFSAIFTTLSTDKAVRELWNAFSAVVGHARSDARAVTTQDQVAAFRSSESFNKLLIAGARSYLELSAYTVAEEQVRNPVRDVSNELSSNAASSGGESTNVVVAYARAQLSKSRLSLGESTSGTRLHGVPVWALIYSAIRLGALRTAVTFCSQGDESTRDFARYITEYQRNNGALLASSLHELQTTYRNQNPASGNSDLYKQAVMAIISRAEPEQDFGGIIHSVHDWLWTKLAQTDTSASSPSSSSIDLTLQKLQHTVRSRFPAKQTDDCEAFLAFVLTGQFELAVERLFLNVKFRSHAAFMAIGLKQAKVLLISHETQLASVLLKRDGLFFLDLASVVRIYADGFRRRHLEPALEVYFHLSETPAVKVSHYDHQFSNLFEFCVYKLAKDTGNYAELFGVADAPGTAAVAGLAVPRKGLVHRLLPDATRVVVALAQDLIQNGELVEGLELYETTKQMTAMFRVLLKVLADDVLFPTTARQRQSLLNLATKYAERFQVAGGHDDVTVRNVYVMLDLLTFLNRVDNQEYRQALAIMRNINLIPLEQNAVGTAVAAYQADLLPEVRECIPFVTLQTMQALVSCYAAEKERILSSRIGAEVGSPLRTANLLVSGVRLSDGLIKLQATYRKQSHAILDFGNKIPSQQLPNLMDLLIKLEGALI</sequence>
<dbReference type="GO" id="GO:0016973">
    <property type="term" value="P:poly(A)+ mRNA export from nucleus"/>
    <property type="evidence" value="ECO:0007669"/>
    <property type="project" value="TreeGrafter"/>
</dbReference>
<dbReference type="OrthoDB" id="1918363at2759"/>
<evidence type="ECO:0000313" key="7">
    <source>
        <dbReference type="Proteomes" id="UP000192578"/>
    </source>
</evidence>
<accession>A0A1W0X938</accession>
<dbReference type="InterPro" id="IPR007231">
    <property type="entry name" value="Nucleoporin_int_Nup93/Nic96"/>
</dbReference>
<keyword evidence="5" id="KW-0472">Membrane</keyword>
<dbReference type="EMBL" id="MTYJ01000009">
    <property type="protein sequence ID" value="OQV23918.1"/>
    <property type="molecule type" value="Genomic_DNA"/>
</dbReference>
<keyword evidence="5" id="KW-0653">Protein transport</keyword>
<evidence type="ECO:0000256" key="5">
    <source>
        <dbReference type="RuleBase" id="RU364035"/>
    </source>
</evidence>
<dbReference type="AlphaFoldDB" id="A0A1W0X938"/>
<protein>
    <recommendedName>
        <fullName evidence="5">Nuclear pore protein</fullName>
    </recommendedName>
</protein>
<dbReference type="Pfam" id="PF04097">
    <property type="entry name" value="Nic96"/>
    <property type="match status" value="1"/>
</dbReference>
<proteinExistence type="inferred from homology"/>
<keyword evidence="7" id="KW-1185">Reference proteome</keyword>
<dbReference type="PANTHER" id="PTHR11225:SF4">
    <property type="entry name" value="NUCLEAR PORE COMPLEX PROTEIN NUP93"/>
    <property type="match status" value="1"/>
</dbReference>